<dbReference type="RefSeq" id="WP_289724901.1">
    <property type="nucleotide sequence ID" value="NZ_JAUDUY010000003.1"/>
</dbReference>
<sequence length="382" mass="42769">MRKIILYVLGVLVLCLAGWVSYLLVTKEKVKRPAPVKQVKTVFIDTVRNSAVPIQVKANGNLVAKERVALFAEVQGVFLGSAHPFKPGQSFRRGEVLLRIDASEYQASVQSSKSNLYNLITAAMPDLRLDYPDIYPKWQTYLDSFDVTSRTPELPEMTSEQERYFINGRNIVTTFYNVRNLEQRLTKYIIRAPFSGVLTEAQVTEGTLVRPGQSLGVFINPNVYELEVAVNKSYSDFLQLGKSVVLRNLEGTQNYEGKVSRINAAVNQQSQTVSVFIDVADPGLKEGMYLEATIQGKEEENAIEVPRKLLTEGGELFILRDSILDLAPVTPVFYTDETVILKGLENGTVYLSRSVPGAYPGMLVRPYQENAKQEDLSQNLEN</sequence>
<evidence type="ECO:0000313" key="4">
    <source>
        <dbReference type="Proteomes" id="UP001174839"/>
    </source>
</evidence>
<dbReference type="Gene3D" id="2.40.50.100">
    <property type="match status" value="1"/>
</dbReference>
<gene>
    <name evidence="3" type="ORF">QU605_08700</name>
</gene>
<dbReference type="EMBL" id="JAUDUY010000003">
    <property type="protein sequence ID" value="MDM9631548.1"/>
    <property type="molecule type" value="Genomic_DNA"/>
</dbReference>
<evidence type="ECO:0000256" key="1">
    <source>
        <dbReference type="SAM" id="Phobius"/>
    </source>
</evidence>
<evidence type="ECO:0000259" key="2">
    <source>
        <dbReference type="Pfam" id="PF25917"/>
    </source>
</evidence>
<feature type="domain" description="Multidrug resistance protein MdtA-like barrel-sandwich hybrid" evidence="2">
    <location>
        <begin position="82"/>
        <end position="216"/>
    </location>
</feature>
<accession>A0ABT7WF48</accession>
<dbReference type="InterPro" id="IPR058625">
    <property type="entry name" value="MdtA-like_BSH"/>
</dbReference>
<keyword evidence="1" id="KW-1133">Transmembrane helix</keyword>
<dbReference type="PANTHER" id="PTHR30469:SF15">
    <property type="entry name" value="HLYD FAMILY OF SECRETION PROTEINS"/>
    <property type="match status" value="1"/>
</dbReference>
<dbReference type="PANTHER" id="PTHR30469">
    <property type="entry name" value="MULTIDRUG RESISTANCE PROTEIN MDTA"/>
    <property type="match status" value="1"/>
</dbReference>
<keyword evidence="1" id="KW-0812">Transmembrane</keyword>
<dbReference type="Gene3D" id="2.40.30.170">
    <property type="match status" value="1"/>
</dbReference>
<dbReference type="Pfam" id="PF25917">
    <property type="entry name" value="BSH_RND"/>
    <property type="match status" value="1"/>
</dbReference>
<name>A0ABT7WF48_9FLAO</name>
<dbReference type="Gene3D" id="1.10.287.470">
    <property type="entry name" value="Helix hairpin bin"/>
    <property type="match status" value="1"/>
</dbReference>
<dbReference type="SUPFAM" id="SSF111369">
    <property type="entry name" value="HlyD-like secretion proteins"/>
    <property type="match status" value="1"/>
</dbReference>
<feature type="transmembrane region" description="Helical" evidence="1">
    <location>
        <begin position="6"/>
        <end position="25"/>
    </location>
</feature>
<keyword evidence="1" id="KW-0472">Membrane</keyword>
<comment type="caution">
    <text evidence="3">The sequence shown here is derived from an EMBL/GenBank/DDBJ whole genome shotgun (WGS) entry which is preliminary data.</text>
</comment>
<organism evidence="3 4">
    <name type="scientific">Robiginitalea aurantiaca</name>
    <dbReference type="NCBI Taxonomy" id="3056915"/>
    <lineage>
        <taxon>Bacteria</taxon>
        <taxon>Pseudomonadati</taxon>
        <taxon>Bacteroidota</taxon>
        <taxon>Flavobacteriia</taxon>
        <taxon>Flavobacteriales</taxon>
        <taxon>Flavobacteriaceae</taxon>
        <taxon>Robiginitalea</taxon>
    </lineage>
</organism>
<evidence type="ECO:0000313" key="3">
    <source>
        <dbReference type="EMBL" id="MDM9631548.1"/>
    </source>
</evidence>
<keyword evidence="4" id="KW-1185">Reference proteome</keyword>
<proteinExistence type="predicted"/>
<protein>
    <submittedName>
        <fullName evidence="3">HlyD family efflux transporter periplasmic adaptor subunit</fullName>
    </submittedName>
</protein>
<dbReference type="Proteomes" id="UP001174839">
    <property type="component" value="Unassembled WGS sequence"/>
</dbReference>
<reference evidence="3" key="1">
    <citation type="submission" date="2023-06" db="EMBL/GenBank/DDBJ databases">
        <title>Robiginitalea aurantiacus sp. nov. and Algoriphagus sediminis sp. nov., isolated from coastal sediment.</title>
        <authorList>
            <person name="Zhou Z.Y."/>
            <person name="An J."/>
            <person name="Jia Y.W."/>
            <person name="Du Z.J."/>
        </authorList>
    </citation>
    <scope>NUCLEOTIDE SEQUENCE</scope>
    <source>
        <strain evidence="3">M39</strain>
    </source>
</reference>